<dbReference type="KEGG" id="rgr:FZ934_25500"/>
<keyword evidence="1" id="KW-0732">Signal</keyword>
<keyword evidence="2" id="KW-0614">Plasmid</keyword>
<gene>
    <name evidence="2" type="ORF">FZ934_25500</name>
</gene>
<dbReference type="AlphaFoldDB" id="A0A5Q0CH77"/>
<organism evidence="2 3">
    <name type="scientific">Rhizobium grahamii</name>
    <dbReference type="NCBI Taxonomy" id="1120045"/>
    <lineage>
        <taxon>Bacteria</taxon>
        <taxon>Pseudomonadati</taxon>
        <taxon>Pseudomonadota</taxon>
        <taxon>Alphaproteobacteria</taxon>
        <taxon>Hyphomicrobiales</taxon>
        <taxon>Rhizobiaceae</taxon>
        <taxon>Rhizobium/Agrobacterium group</taxon>
        <taxon>Rhizobium</taxon>
    </lineage>
</organism>
<accession>A0A5Q0CH77</accession>
<protein>
    <submittedName>
        <fullName evidence="2">Uncharacterized protein</fullName>
    </submittedName>
</protein>
<feature type="chain" id="PRO_5025057696" evidence="1">
    <location>
        <begin position="25"/>
        <end position="118"/>
    </location>
</feature>
<dbReference type="OrthoDB" id="8277777at2"/>
<geneLocation type="plasmid" evidence="2 3">
    <name>unnamed</name>
</geneLocation>
<name>A0A5Q0CH77_9HYPH</name>
<dbReference type="EMBL" id="CP043499">
    <property type="protein sequence ID" value="QFY63597.1"/>
    <property type="molecule type" value="Genomic_DNA"/>
</dbReference>
<dbReference type="Proteomes" id="UP000326881">
    <property type="component" value="Plasmid unnamed"/>
</dbReference>
<feature type="signal peptide" evidence="1">
    <location>
        <begin position="1"/>
        <end position="24"/>
    </location>
</feature>
<sequence>MRKILGSAAVAAILLLAGADLASADSLYMNTSPALERTLRSFGGNFDISYVHNWRHQSDRADGPVSVEQRTPSAIRHIQASINSNRQLVRRLNKRGVDVRTVVNAEQAADGSMTFYIK</sequence>
<reference evidence="2 3" key="1">
    <citation type="submission" date="2019-08" db="EMBL/GenBank/DDBJ databases">
        <title>Prosopis cineraria nodule microbiome.</title>
        <authorList>
            <person name="Ali R."/>
            <person name="Chaluvadi S.R."/>
            <person name="Wang X."/>
        </authorList>
    </citation>
    <scope>NUCLEOTIDE SEQUENCE [LARGE SCALE GENOMIC DNA]</scope>
    <source>
        <strain evidence="2 3">BG7</strain>
        <plasmid evidence="2 3">unnamed</plasmid>
    </source>
</reference>
<evidence type="ECO:0000313" key="2">
    <source>
        <dbReference type="EMBL" id="QFY63597.1"/>
    </source>
</evidence>
<keyword evidence="3" id="KW-1185">Reference proteome</keyword>
<evidence type="ECO:0000313" key="3">
    <source>
        <dbReference type="Proteomes" id="UP000326881"/>
    </source>
</evidence>
<evidence type="ECO:0000256" key="1">
    <source>
        <dbReference type="SAM" id="SignalP"/>
    </source>
</evidence>
<proteinExistence type="predicted"/>